<dbReference type="Proteomes" id="UP001431010">
    <property type="component" value="Chromosome"/>
</dbReference>
<evidence type="ECO:0000313" key="4">
    <source>
        <dbReference type="EMBL" id="UFZ04232.1"/>
    </source>
</evidence>
<reference evidence="4" key="1">
    <citation type="journal article" date="2024" name="Antonie Van Leeuwenhoek">
        <title>Bradyrhizobium ontarionense sp. nov., a novel bacterial symbiont isolated from Aeschynomene indica (Indian jointvetch), harbours photosynthesis, nitrogen fixation and nitrous oxide (N2O) reductase genes.</title>
        <authorList>
            <person name="Bromfield E.S.P."/>
            <person name="Cloutier S."/>
        </authorList>
    </citation>
    <scope>NUCLEOTIDE SEQUENCE</scope>
    <source>
        <strain evidence="4">A19</strain>
    </source>
</reference>
<evidence type="ECO:0000256" key="1">
    <source>
        <dbReference type="ARBA" id="ARBA00010062"/>
    </source>
</evidence>
<feature type="domain" description="Leucine-binding protein" evidence="3">
    <location>
        <begin position="58"/>
        <end position="411"/>
    </location>
</feature>
<dbReference type="CDD" id="cd06343">
    <property type="entry name" value="PBP1_ABC_ligand_binding-like"/>
    <property type="match status" value="1"/>
</dbReference>
<evidence type="ECO:0000259" key="3">
    <source>
        <dbReference type="Pfam" id="PF13458"/>
    </source>
</evidence>
<dbReference type="Pfam" id="PF16868">
    <property type="entry name" value="NMT1_3"/>
    <property type="match status" value="1"/>
</dbReference>
<name>A0ABY3RAZ4_9BRAD</name>
<sequence>MQGINGAVRACAAPMGGRGLQERHHRINRIAQAACLALALAGPILLAQHRAAAAAGKEIRIGNTMPYSGPALAYGVIGKAIAAYFNKVNAEGGINGRPITFISYDDGYVPQKAVEMTRKLVEEDKVLLMFASLGTAPNLAVRPYLNANKVPQLFVASGSSQWDQPHDFPWTMGFQPSYQAEAHVYAQYLLETHSRGKIAILSQDDDFGKDYVKGLKEGLGGKLPIVAEATYKVTDANVNQQIATLKASGADIFFDVTTPKFAVMAIRRAAEIGWRPDHIISTVSESVSAVMQPAGLQNAEGIMSAGYYYEGDEAATAGDPSYQEWSAFMDRYLPDVPRSNGLATFGYLAANAMVAVLRNCGDDLSRDNIMKHAASLKGLKLPMLTPGISVNTSAHDYAPLEQMQMMQFTGGKWQRFGPVRSGIDPGSVSDSFKTIFRYGTAKRDLANQLNANTVTLMTGSFGSTYANMGADLASVLDKGTELRVLPVIGRGSVQSVADILLLRGVDAGIIRKDTLAFLERKDFANNVREQLVYVAKLFNEEMHVVAPKSITSLSELDGKTIAVDLPDGGTFVTSINVFERLGIRPHLLYIEPRLALDMLRRGDIDAIIAVEGKPLQWLNQVNDPNLHLVPVEYDKALHDEYLPAQLSAEDYPNLVSASAPVNTIAAEALLASYNWQPGSDRHRRLSLLVEALFNNLQVLQRPPFHPKWQEVAPLAPIAGWTRFKVAQEWLDRNMPAAQVLGANAQANEQQANGVPTDARLFREFLEWRANRQKRPAVHQPQ</sequence>
<dbReference type="Pfam" id="PF13458">
    <property type="entry name" value="Peripla_BP_6"/>
    <property type="match status" value="1"/>
</dbReference>
<protein>
    <submittedName>
        <fullName evidence="4">ABC transporter substrate-binding protein</fullName>
    </submittedName>
</protein>
<evidence type="ECO:0000313" key="5">
    <source>
        <dbReference type="Proteomes" id="UP001431010"/>
    </source>
</evidence>
<dbReference type="SUPFAM" id="SSF53822">
    <property type="entry name" value="Periplasmic binding protein-like I"/>
    <property type="match status" value="1"/>
</dbReference>
<organism evidence="4 5">
    <name type="scientific">Bradyrhizobium ontarionense</name>
    <dbReference type="NCBI Taxonomy" id="2898149"/>
    <lineage>
        <taxon>Bacteria</taxon>
        <taxon>Pseudomonadati</taxon>
        <taxon>Pseudomonadota</taxon>
        <taxon>Alphaproteobacteria</taxon>
        <taxon>Hyphomicrobiales</taxon>
        <taxon>Nitrobacteraceae</taxon>
        <taxon>Bradyrhizobium</taxon>
    </lineage>
</organism>
<proteinExistence type="inferred from homology"/>
<dbReference type="Gene3D" id="3.40.190.10">
    <property type="entry name" value="Periplasmic binding protein-like II"/>
    <property type="match status" value="2"/>
</dbReference>
<evidence type="ECO:0000256" key="2">
    <source>
        <dbReference type="ARBA" id="ARBA00022729"/>
    </source>
</evidence>
<keyword evidence="2" id="KW-0732">Signal</keyword>
<gene>
    <name evidence="4" type="ORF">LQG66_34440</name>
</gene>
<dbReference type="RefSeq" id="WP_231320238.1">
    <property type="nucleotide sequence ID" value="NZ_CP088156.1"/>
</dbReference>
<keyword evidence="5" id="KW-1185">Reference proteome</keyword>
<dbReference type="PANTHER" id="PTHR47235:SF1">
    <property type="entry name" value="BLR6548 PROTEIN"/>
    <property type="match status" value="1"/>
</dbReference>
<dbReference type="Gene3D" id="3.40.50.2300">
    <property type="match status" value="2"/>
</dbReference>
<dbReference type="PANTHER" id="PTHR47235">
    <property type="entry name" value="BLR6548 PROTEIN"/>
    <property type="match status" value="1"/>
</dbReference>
<dbReference type="InterPro" id="IPR028082">
    <property type="entry name" value="Peripla_BP_I"/>
</dbReference>
<dbReference type="EMBL" id="CP088156">
    <property type="protein sequence ID" value="UFZ04232.1"/>
    <property type="molecule type" value="Genomic_DNA"/>
</dbReference>
<dbReference type="SUPFAM" id="SSF53850">
    <property type="entry name" value="Periplasmic binding protein-like II"/>
    <property type="match status" value="1"/>
</dbReference>
<comment type="similarity">
    <text evidence="1">Belongs to the leucine-binding protein family.</text>
</comment>
<dbReference type="InterPro" id="IPR028081">
    <property type="entry name" value="Leu-bd"/>
</dbReference>
<dbReference type="InterPro" id="IPR011852">
    <property type="entry name" value="TRAP_TAXI"/>
</dbReference>
<accession>A0ABY3RAZ4</accession>